<dbReference type="PROSITE" id="PS51635">
    <property type="entry name" value="PNPLA"/>
    <property type="match status" value="1"/>
</dbReference>
<protein>
    <submittedName>
        <fullName evidence="6">Patatin-like phospholipase family protein</fullName>
    </submittedName>
</protein>
<evidence type="ECO:0000256" key="1">
    <source>
        <dbReference type="ARBA" id="ARBA00022801"/>
    </source>
</evidence>
<dbReference type="CDD" id="cd07209">
    <property type="entry name" value="Pat_hypo_Ecoli_Z1214_like"/>
    <property type="match status" value="1"/>
</dbReference>
<dbReference type="Proteomes" id="UP001620408">
    <property type="component" value="Unassembled WGS sequence"/>
</dbReference>
<organism evidence="6 7">
    <name type="scientific">Dyella koreensis</name>
    <dbReference type="NCBI Taxonomy" id="311235"/>
    <lineage>
        <taxon>Bacteria</taxon>
        <taxon>Pseudomonadati</taxon>
        <taxon>Pseudomonadota</taxon>
        <taxon>Gammaproteobacteria</taxon>
        <taxon>Lysobacterales</taxon>
        <taxon>Rhodanobacteraceae</taxon>
        <taxon>Dyella</taxon>
    </lineage>
</organism>
<feature type="short sequence motif" description="GXSXG" evidence="4">
    <location>
        <begin position="49"/>
        <end position="53"/>
    </location>
</feature>
<dbReference type="RefSeq" id="WP_379983427.1">
    <property type="nucleotide sequence ID" value="NZ_JADIKD010000012.1"/>
</dbReference>
<feature type="short sequence motif" description="GXGXXG" evidence="4">
    <location>
        <begin position="22"/>
        <end position="27"/>
    </location>
</feature>
<dbReference type="EMBL" id="JADIKD010000012">
    <property type="protein sequence ID" value="MFK2918951.1"/>
    <property type="molecule type" value="Genomic_DNA"/>
</dbReference>
<evidence type="ECO:0000259" key="5">
    <source>
        <dbReference type="PROSITE" id="PS51635"/>
    </source>
</evidence>
<dbReference type="Gene3D" id="3.40.1090.10">
    <property type="entry name" value="Cytosolic phospholipase A2 catalytic domain"/>
    <property type="match status" value="2"/>
</dbReference>
<accession>A0ABW8K9W7</accession>
<feature type="domain" description="PNPLA" evidence="5">
    <location>
        <begin position="18"/>
        <end position="184"/>
    </location>
</feature>
<keyword evidence="1 4" id="KW-0378">Hydrolase</keyword>
<feature type="active site" description="Nucleophile" evidence="4">
    <location>
        <position position="51"/>
    </location>
</feature>
<feature type="short sequence motif" description="DGA/G" evidence="4">
    <location>
        <begin position="171"/>
        <end position="173"/>
    </location>
</feature>
<evidence type="ECO:0000256" key="3">
    <source>
        <dbReference type="ARBA" id="ARBA00023098"/>
    </source>
</evidence>
<dbReference type="InterPro" id="IPR016035">
    <property type="entry name" value="Acyl_Trfase/lysoPLipase"/>
</dbReference>
<keyword evidence="7" id="KW-1185">Reference proteome</keyword>
<dbReference type="PANTHER" id="PTHR14226">
    <property type="entry name" value="NEUROPATHY TARGET ESTERASE/SWISS CHEESE D.MELANOGASTER"/>
    <property type="match status" value="1"/>
</dbReference>
<sequence>MAQTTLSSGDGRSPRTAFVLAGGGSLGAVEVGMLQALLDWGETPTFVVGASAGAINAAYFATEPTRTCTEKLERLWCMLKRRDVLPFNILGVLRRRGHLVDSYALRRLLERHLPYQKLEHAALPVHIVASDMLTGHEVLLSSGPVIDAVLASTAIPGVFPPVQIGSQWLVDGGVANNTPISTAMNLGATRIVVLPTGFACALNRPPPGAVARAMHALSLLVSRQLAHDAERFTGARIQLRIVPSLCPLNISAYDYSAAASLITQARASTHQWLAAGGLDRDWVPDQLHDHHHG</sequence>
<dbReference type="Pfam" id="PF01734">
    <property type="entry name" value="Patatin"/>
    <property type="match status" value="1"/>
</dbReference>
<evidence type="ECO:0000313" key="7">
    <source>
        <dbReference type="Proteomes" id="UP001620408"/>
    </source>
</evidence>
<evidence type="ECO:0000256" key="2">
    <source>
        <dbReference type="ARBA" id="ARBA00022963"/>
    </source>
</evidence>
<gene>
    <name evidence="6" type="ORF">ISS97_16890</name>
</gene>
<name>A0ABW8K9W7_9GAMM</name>
<keyword evidence="3 4" id="KW-0443">Lipid metabolism</keyword>
<keyword evidence="2 4" id="KW-0442">Lipid degradation</keyword>
<comment type="caution">
    <text evidence="6">The sequence shown here is derived from an EMBL/GenBank/DDBJ whole genome shotgun (WGS) entry which is preliminary data.</text>
</comment>
<dbReference type="SUPFAM" id="SSF52151">
    <property type="entry name" value="FabD/lysophospholipase-like"/>
    <property type="match status" value="1"/>
</dbReference>
<dbReference type="PANTHER" id="PTHR14226:SF29">
    <property type="entry name" value="NEUROPATHY TARGET ESTERASE SWS"/>
    <property type="match status" value="1"/>
</dbReference>
<proteinExistence type="predicted"/>
<evidence type="ECO:0000256" key="4">
    <source>
        <dbReference type="PROSITE-ProRule" id="PRU01161"/>
    </source>
</evidence>
<dbReference type="InterPro" id="IPR050301">
    <property type="entry name" value="NTE"/>
</dbReference>
<dbReference type="InterPro" id="IPR002641">
    <property type="entry name" value="PNPLA_dom"/>
</dbReference>
<feature type="active site" description="Proton acceptor" evidence="4">
    <location>
        <position position="171"/>
    </location>
</feature>
<evidence type="ECO:0000313" key="6">
    <source>
        <dbReference type="EMBL" id="MFK2918951.1"/>
    </source>
</evidence>
<reference evidence="6 7" key="1">
    <citation type="submission" date="2020-10" db="EMBL/GenBank/DDBJ databases">
        <title>Phylogeny of dyella-like bacteria.</title>
        <authorList>
            <person name="Fu J."/>
        </authorList>
    </citation>
    <scope>NUCLEOTIDE SEQUENCE [LARGE SCALE GENOMIC DNA]</scope>
    <source>
        <strain evidence="6 7">BB4</strain>
    </source>
</reference>